<dbReference type="EMBL" id="JBFBVU010000003">
    <property type="protein sequence ID" value="MEV8465911.1"/>
    <property type="molecule type" value="Genomic_DNA"/>
</dbReference>
<dbReference type="RefSeq" id="WP_366191718.1">
    <property type="nucleotide sequence ID" value="NZ_JBFBVU010000003.1"/>
</dbReference>
<evidence type="ECO:0008006" key="3">
    <source>
        <dbReference type="Google" id="ProtNLM"/>
    </source>
</evidence>
<sequence length="112" mass="11654">MDPETLVACFSRARGCSRDRAAVDLVESLATRMAGLARALADADVQALEDHAKRLQATASAAGLPRLQRAARAAAHCAAVKDQVGLAATVGRCRRLGEATITLLWTAGQGAE</sequence>
<organism evidence="1 2">
    <name type="scientific">Meridianimarinicoccus marinus</name>
    <dbReference type="NCBI Taxonomy" id="3231483"/>
    <lineage>
        <taxon>Bacteria</taxon>
        <taxon>Pseudomonadati</taxon>
        <taxon>Pseudomonadota</taxon>
        <taxon>Alphaproteobacteria</taxon>
        <taxon>Rhodobacterales</taxon>
        <taxon>Paracoccaceae</taxon>
        <taxon>Meridianimarinicoccus</taxon>
    </lineage>
</organism>
<evidence type="ECO:0000313" key="1">
    <source>
        <dbReference type="EMBL" id="MEV8465911.1"/>
    </source>
</evidence>
<dbReference type="Proteomes" id="UP001553161">
    <property type="component" value="Unassembled WGS sequence"/>
</dbReference>
<name>A0ABV3L319_9RHOB</name>
<proteinExistence type="predicted"/>
<dbReference type="InterPro" id="IPR036641">
    <property type="entry name" value="HPT_dom_sf"/>
</dbReference>
<accession>A0ABV3L319</accession>
<dbReference type="Gene3D" id="1.20.120.160">
    <property type="entry name" value="HPT domain"/>
    <property type="match status" value="1"/>
</dbReference>
<reference evidence="1 2" key="1">
    <citation type="submission" date="2024-07" db="EMBL/GenBank/DDBJ databases">
        <authorList>
            <person name="Kang M."/>
        </authorList>
    </citation>
    <scope>NUCLEOTIDE SEQUENCE [LARGE SCALE GENOMIC DNA]</scope>
    <source>
        <strain evidence="1 2">DFM31</strain>
    </source>
</reference>
<gene>
    <name evidence="1" type="ORF">AB0T83_03835</name>
</gene>
<dbReference type="SUPFAM" id="SSF47226">
    <property type="entry name" value="Histidine-containing phosphotransfer domain, HPT domain"/>
    <property type="match status" value="1"/>
</dbReference>
<keyword evidence="2" id="KW-1185">Reference proteome</keyword>
<evidence type="ECO:0000313" key="2">
    <source>
        <dbReference type="Proteomes" id="UP001553161"/>
    </source>
</evidence>
<comment type="caution">
    <text evidence="1">The sequence shown here is derived from an EMBL/GenBank/DDBJ whole genome shotgun (WGS) entry which is preliminary data.</text>
</comment>
<protein>
    <recommendedName>
        <fullName evidence="3">DUF222 domain-containing protein</fullName>
    </recommendedName>
</protein>